<evidence type="ECO:0008006" key="3">
    <source>
        <dbReference type="Google" id="ProtNLM"/>
    </source>
</evidence>
<evidence type="ECO:0000313" key="1">
    <source>
        <dbReference type="EMBL" id="PWY79494.1"/>
    </source>
</evidence>
<dbReference type="STRING" id="1450535.A0A317VYQ8"/>
<dbReference type="Pfam" id="PF10791">
    <property type="entry name" value="F1F0-ATPsyn_F"/>
    <property type="match status" value="1"/>
</dbReference>
<dbReference type="OrthoDB" id="5561579at2759"/>
<sequence length="168" mass="18982">MSYIARRGLSTLIPPKIASPNAIGAAKDAARMDRVVNFYARLPRGAAPEVKPTGIIGRYQARYFGKNPSAAPLAHAIGAILIMGYSMEYYFHLRTFSTFLGYTRQHNLPHCRSPQEPPPLSYSLFGSWARENLCIYHTLYNEDDVEESNLYHLNYESFLEDEAFPLSS</sequence>
<name>A0A317VYQ8_9EURO</name>
<dbReference type="AlphaFoldDB" id="A0A317VYQ8"/>
<protein>
    <recommendedName>
        <fullName evidence="3">Mitochondrial F1F0 ATP synthase subunit F</fullName>
    </recommendedName>
</protein>
<evidence type="ECO:0000313" key="2">
    <source>
        <dbReference type="Proteomes" id="UP000246702"/>
    </source>
</evidence>
<dbReference type="GeneID" id="37110533"/>
<dbReference type="RefSeq" id="XP_025465066.1">
    <property type="nucleotide sequence ID" value="XM_025608390.1"/>
</dbReference>
<proteinExistence type="predicted"/>
<organism evidence="1 2">
    <name type="scientific">Aspergillus sclerotioniger CBS 115572</name>
    <dbReference type="NCBI Taxonomy" id="1450535"/>
    <lineage>
        <taxon>Eukaryota</taxon>
        <taxon>Fungi</taxon>
        <taxon>Dikarya</taxon>
        <taxon>Ascomycota</taxon>
        <taxon>Pezizomycotina</taxon>
        <taxon>Eurotiomycetes</taxon>
        <taxon>Eurotiomycetidae</taxon>
        <taxon>Eurotiales</taxon>
        <taxon>Aspergillaceae</taxon>
        <taxon>Aspergillus</taxon>
        <taxon>Aspergillus subgen. Circumdati</taxon>
    </lineage>
</organism>
<dbReference type="PANTHER" id="PTHR28161:SF1">
    <property type="entry name" value="ATP SYNTHASE SUBUNIT F, MITOCHONDRIAL"/>
    <property type="match status" value="1"/>
</dbReference>
<reference evidence="1 2" key="1">
    <citation type="submission" date="2016-12" db="EMBL/GenBank/DDBJ databases">
        <title>The genomes of Aspergillus section Nigri reveals drivers in fungal speciation.</title>
        <authorList>
            <consortium name="DOE Joint Genome Institute"/>
            <person name="Vesth T.C."/>
            <person name="Nybo J."/>
            <person name="Theobald S."/>
            <person name="Brandl J."/>
            <person name="Frisvad J.C."/>
            <person name="Nielsen K.F."/>
            <person name="Lyhne E.K."/>
            <person name="Kogle M.E."/>
            <person name="Kuo A."/>
            <person name="Riley R."/>
            <person name="Clum A."/>
            <person name="Nolan M."/>
            <person name="Lipzen A."/>
            <person name="Salamov A."/>
            <person name="Henrissat B."/>
            <person name="Wiebenga A."/>
            <person name="De Vries R.P."/>
            <person name="Grigoriev I.V."/>
            <person name="Mortensen U.H."/>
            <person name="Andersen M.R."/>
            <person name="Baker S.E."/>
        </authorList>
    </citation>
    <scope>NUCLEOTIDE SEQUENCE [LARGE SCALE GENOMIC DNA]</scope>
    <source>
        <strain evidence="1 2">CBS 115572</strain>
    </source>
</reference>
<dbReference type="GO" id="GO:0046933">
    <property type="term" value="F:proton-transporting ATP synthase activity, rotational mechanism"/>
    <property type="evidence" value="ECO:0007669"/>
    <property type="project" value="TreeGrafter"/>
</dbReference>
<dbReference type="PANTHER" id="PTHR28161">
    <property type="entry name" value="ATP SYNTHASE SUBUNIT F, MITOCHONDRIAL"/>
    <property type="match status" value="1"/>
</dbReference>
<dbReference type="EMBL" id="MSFK01000023">
    <property type="protein sequence ID" value="PWY79494.1"/>
    <property type="molecule type" value="Genomic_DNA"/>
</dbReference>
<accession>A0A317VYQ8</accession>
<keyword evidence="2" id="KW-1185">Reference proteome</keyword>
<comment type="caution">
    <text evidence="1">The sequence shown here is derived from an EMBL/GenBank/DDBJ whole genome shotgun (WGS) entry which is preliminary data.</text>
</comment>
<dbReference type="InterPro" id="IPR019727">
    <property type="entry name" value="ATP_synth_F0_fsu_mt_fun"/>
</dbReference>
<gene>
    <name evidence="1" type="ORF">BO94DRAFT_471591</name>
</gene>
<dbReference type="Proteomes" id="UP000246702">
    <property type="component" value="Unassembled WGS sequence"/>
</dbReference>